<dbReference type="PROSITE" id="PS51186">
    <property type="entry name" value="GNAT"/>
    <property type="match status" value="1"/>
</dbReference>
<name>A0ABT9YS72_9STRE</name>
<dbReference type="CDD" id="cd04301">
    <property type="entry name" value="NAT_SF"/>
    <property type="match status" value="1"/>
</dbReference>
<organism evidence="4 5">
    <name type="scientific">Streptococcus moroccensis</name>
    <dbReference type="NCBI Taxonomy" id="1451356"/>
    <lineage>
        <taxon>Bacteria</taxon>
        <taxon>Bacillati</taxon>
        <taxon>Bacillota</taxon>
        <taxon>Bacilli</taxon>
        <taxon>Lactobacillales</taxon>
        <taxon>Streptococcaceae</taxon>
        <taxon>Streptococcus</taxon>
    </lineage>
</organism>
<evidence type="ECO:0000256" key="2">
    <source>
        <dbReference type="ARBA" id="ARBA00023315"/>
    </source>
</evidence>
<dbReference type="Proteomes" id="UP001223079">
    <property type="component" value="Unassembled WGS sequence"/>
</dbReference>
<dbReference type="SUPFAM" id="SSF55729">
    <property type="entry name" value="Acyl-CoA N-acyltransferases (Nat)"/>
    <property type="match status" value="1"/>
</dbReference>
<dbReference type="Gene3D" id="3.40.630.30">
    <property type="match status" value="1"/>
</dbReference>
<dbReference type="PANTHER" id="PTHR43420:SF12">
    <property type="entry name" value="N-ACETYLTRANSFERASE DOMAIN-CONTAINING PROTEIN"/>
    <property type="match status" value="1"/>
</dbReference>
<keyword evidence="5" id="KW-1185">Reference proteome</keyword>
<protein>
    <submittedName>
        <fullName evidence="4">GNAT superfamily N-acetyltransferase</fullName>
    </submittedName>
</protein>
<sequence length="82" mass="9406">MSFFEYDGDYIRILALAVDNDFQRLGIGSRLINHVKTLALEKGCQAIALNSGLTDERHKAHAFYEKNGFQEKSKGFVWRLLE</sequence>
<feature type="domain" description="N-acetyltransferase" evidence="3">
    <location>
        <begin position="1"/>
        <end position="82"/>
    </location>
</feature>
<evidence type="ECO:0000313" key="4">
    <source>
        <dbReference type="EMBL" id="MDQ0222472.1"/>
    </source>
</evidence>
<dbReference type="InterPro" id="IPR016181">
    <property type="entry name" value="Acyl_CoA_acyltransferase"/>
</dbReference>
<keyword evidence="2" id="KW-0012">Acyltransferase</keyword>
<proteinExistence type="predicted"/>
<keyword evidence="1" id="KW-0808">Transferase</keyword>
<evidence type="ECO:0000313" key="5">
    <source>
        <dbReference type="Proteomes" id="UP001223079"/>
    </source>
</evidence>
<dbReference type="PANTHER" id="PTHR43420">
    <property type="entry name" value="ACETYLTRANSFERASE"/>
    <property type="match status" value="1"/>
</dbReference>
<dbReference type="InterPro" id="IPR000182">
    <property type="entry name" value="GNAT_dom"/>
</dbReference>
<dbReference type="InterPro" id="IPR050680">
    <property type="entry name" value="YpeA/RimI_acetyltransf"/>
</dbReference>
<accession>A0ABT9YS72</accession>
<reference evidence="4 5" key="1">
    <citation type="submission" date="2023-07" db="EMBL/GenBank/DDBJ databases">
        <title>Genomic Encyclopedia of Type Strains, Phase IV (KMG-IV): sequencing the most valuable type-strain genomes for metagenomic binning, comparative biology and taxonomic classification.</title>
        <authorList>
            <person name="Goeker M."/>
        </authorList>
    </citation>
    <scope>NUCLEOTIDE SEQUENCE [LARGE SCALE GENOMIC DNA]</scope>
    <source>
        <strain evidence="4 5">DSM 105143</strain>
    </source>
</reference>
<dbReference type="Pfam" id="PF00583">
    <property type="entry name" value="Acetyltransf_1"/>
    <property type="match status" value="1"/>
</dbReference>
<gene>
    <name evidence="4" type="ORF">J2S23_001024</name>
</gene>
<evidence type="ECO:0000259" key="3">
    <source>
        <dbReference type="PROSITE" id="PS51186"/>
    </source>
</evidence>
<comment type="caution">
    <text evidence="4">The sequence shown here is derived from an EMBL/GenBank/DDBJ whole genome shotgun (WGS) entry which is preliminary data.</text>
</comment>
<evidence type="ECO:0000256" key="1">
    <source>
        <dbReference type="ARBA" id="ARBA00022679"/>
    </source>
</evidence>
<dbReference type="EMBL" id="JAUSTM010000008">
    <property type="protein sequence ID" value="MDQ0222472.1"/>
    <property type="molecule type" value="Genomic_DNA"/>
</dbReference>